<sequence>MSDLTDLPPLPVHLPPSEFLDLVVASAPSSRSSHGAYERLCTRDGDGGSHSYCSSWTDPDGYLFRATLVGRVPENYPRCNLRFDLSQCSRSCSEASYPLAPDSNSMSSFPTEVRPANPYRGVIISPVS</sequence>
<evidence type="ECO:0000313" key="1">
    <source>
        <dbReference type="EMBL" id="KAK7318261.1"/>
    </source>
</evidence>
<name>A0AAN9Q0S0_CLITE</name>
<accession>A0AAN9Q0S0</accession>
<dbReference type="EMBL" id="JAYKXN010000001">
    <property type="protein sequence ID" value="KAK7318261.1"/>
    <property type="molecule type" value="Genomic_DNA"/>
</dbReference>
<keyword evidence="2" id="KW-1185">Reference proteome</keyword>
<organism evidence="1 2">
    <name type="scientific">Clitoria ternatea</name>
    <name type="common">Butterfly pea</name>
    <dbReference type="NCBI Taxonomy" id="43366"/>
    <lineage>
        <taxon>Eukaryota</taxon>
        <taxon>Viridiplantae</taxon>
        <taxon>Streptophyta</taxon>
        <taxon>Embryophyta</taxon>
        <taxon>Tracheophyta</taxon>
        <taxon>Spermatophyta</taxon>
        <taxon>Magnoliopsida</taxon>
        <taxon>eudicotyledons</taxon>
        <taxon>Gunneridae</taxon>
        <taxon>Pentapetalae</taxon>
        <taxon>rosids</taxon>
        <taxon>fabids</taxon>
        <taxon>Fabales</taxon>
        <taxon>Fabaceae</taxon>
        <taxon>Papilionoideae</taxon>
        <taxon>50 kb inversion clade</taxon>
        <taxon>NPAAA clade</taxon>
        <taxon>indigoferoid/millettioid clade</taxon>
        <taxon>Phaseoleae</taxon>
        <taxon>Clitoria</taxon>
    </lineage>
</organism>
<evidence type="ECO:0000313" key="2">
    <source>
        <dbReference type="Proteomes" id="UP001359559"/>
    </source>
</evidence>
<protein>
    <submittedName>
        <fullName evidence="1">Uncharacterized protein</fullName>
    </submittedName>
</protein>
<gene>
    <name evidence="1" type="ORF">RJT34_02960</name>
</gene>
<dbReference type="AlphaFoldDB" id="A0AAN9Q0S0"/>
<reference evidence="1 2" key="1">
    <citation type="submission" date="2024-01" db="EMBL/GenBank/DDBJ databases">
        <title>The genomes of 5 underutilized Papilionoideae crops provide insights into root nodulation and disease resistance.</title>
        <authorList>
            <person name="Yuan L."/>
        </authorList>
    </citation>
    <scope>NUCLEOTIDE SEQUENCE [LARGE SCALE GENOMIC DNA]</scope>
    <source>
        <strain evidence="1">LY-2023</strain>
        <tissue evidence="1">Leaf</tissue>
    </source>
</reference>
<proteinExistence type="predicted"/>
<dbReference type="Proteomes" id="UP001359559">
    <property type="component" value="Unassembled WGS sequence"/>
</dbReference>
<comment type="caution">
    <text evidence="1">The sequence shown here is derived from an EMBL/GenBank/DDBJ whole genome shotgun (WGS) entry which is preliminary data.</text>
</comment>